<protein>
    <submittedName>
        <fullName evidence="4">Short-chain dehydrogenase</fullName>
    </submittedName>
</protein>
<gene>
    <name evidence="4" type="ORF">GCM10010981_39860</name>
</gene>
<dbReference type="InterPro" id="IPR057326">
    <property type="entry name" value="KR_dom"/>
</dbReference>
<proteinExistence type="inferred from homology"/>
<dbReference type="Pfam" id="PF00106">
    <property type="entry name" value="adh_short"/>
    <property type="match status" value="1"/>
</dbReference>
<evidence type="ECO:0000256" key="2">
    <source>
        <dbReference type="ARBA" id="ARBA00023002"/>
    </source>
</evidence>
<dbReference type="RefSeq" id="WP_229720987.1">
    <property type="nucleotide sequence ID" value="NZ_BMJA01000004.1"/>
</dbReference>
<dbReference type="PANTHER" id="PTHR43115:SF4">
    <property type="entry name" value="DEHYDROGENASE_REDUCTASE SDR FAMILY MEMBER 11"/>
    <property type="match status" value="1"/>
</dbReference>
<evidence type="ECO:0000313" key="4">
    <source>
        <dbReference type="EMBL" id="GGA46726.1"/>
    </source>
</evidence>
<evidence type="ECO:0000259" key="3">
    <source>
        <dbReference type="SMART" id="SM00822"/>
    </source>
</evidence>
<dbReference type="Gene3D" id="3.40.50.720">
    <property type="entry name" value="NAD(P)-binding Rossmann-like Domain"/>
    <property type="match status" value="1"/>
</dbReference>
<feature type="domain" description="Ketoreductase" evidence="3">
    <location>
        <begin position="3"/>
        <end position="191"/>
    </location>
</feature>
<comment type="similarity">
    <text evidence="1">Belongs to the short-chain dehydrogenases/reductases (SDR) family.</text>
</comment>
<dbReference type="PANTHER" id="PTHR43115">
    <property type="entry name" value="DEHYDROGENASE/REDUCTASE SDR FAMILY MEMBER 11"/>
    <property type="match status" value="1"/>
</dbReference>
<dbReference type="InterPro" id="IPR002347">
    <property type="entry name" value="SDR_fam"/>
</dbReference>
<dbReference type="SMART" id="SM00822">
    <property type="entry name" value="PKS_KR"/>
    <property type="match status" value="1"/>
</dbReference>
<dbReference type="Proteomes" id="UP000620046">
    <property type="component" value="Unassembled WGS sequence"/>
</dbReference>
<dbReference type="CDD" id="cd05233">
    <property type="entry name" value="SDR_c"/>
    <property type="match status" value="1"/>
</dbReference>
<dbReference type="PRINTS" id="PR00081">
    <property type="entry name" value="GDHRDH"/>
</dbReference>
<comment type="caution">
    <text evidence="4">The sequence shown here is derived from an EMBL/GenBank/DDBJ whole genome shotgun (WGS) entry which is preliminary data.</text>
</comment>
<evidence type="ECO:0000313" key="5">
    <source>
        <dbReference type="Proteomes" id="UP000620046"/>
    </source>
</evidence>
<sequence length="229" mass="24838">MHKTLFITGGTSGIGAATARQAIAQGHRVYVTGRSKERLQAWLDSFDRTSRERIVGDVVDASSWDQTQRAVEACQAHFGVLDVAFANAGFSSRGDLLTGDPESWRDMVMTNVLGAALLIKATLPALTKTRGHFLFTGSTAGRKVYPGNLYTATKWAVTGLAESLRQQLVGTGVRVCVMAPGHVDTPLWAERPDAMMSPDDVARMVLWILQQPDHVDVSEVIVRALGQAF</sequence>
<accession>A0ABQ1GN11</accession>
<dbReference type="SUPFAM" id="SSF51735">
    <property type="entry name" value="NAD(P)-binding Rossmann-fold domains"/>
    <property type="match status" value="1"/>
</dbReference>
<keyword evidence="2" id="KW-0560">Oxidoreductase</keyword>
<evidence type="ECO:0000256" key="1">
    <source>
        <dbReference type="ARBA" id="ARBA00006484"/>
    </source>
</evidence>
<dbReference type="EMBL" id="BMJA01000004">
    <property type="protein sequence ID" value="GGA46726.1"/>
    <property type="molecule type" value="Genomic_DNA"/>
</dbReference>
<reference evidence="5" key="1">
    <citation type="journal article" date="2019" name="Int. J. Syst. Evol. Microbiol.">
        <title>The Global Catalogue of Microorganisms (GCM) 10K type strain sequencing project: providing services to taxonomists for standard genome sequencing and annotation.</title>
        <authorList>
            <consortium name="The Broad Institute Genomics Platform"/>
            <consortium name="The Broad Institute Genome Sequencing Center for Infectious Disease"/>
            <person name="Wu L."/>
            <person name="Ma J."/>
        </authorList>
    </citation>
    <scope>NUCLEOTIDE SEQUENCE [LARGE SCALE GENOMIC DNA]</scope>
    <source>
        <strain evidence="5">CGMCC 1.15439</strain>
    </source>
</reference>
<keyword evidence="5" id="KW-1185">Reference proteome</keyword>
<organism evidence="4 5">
    <name type="scientific">Dyella nitratireducens</name>
    <dbReference type="NCBI Taxonomy" id="1849580"/>
    <lineage>
        <taxon>Bacteria</taxon>
        <taxon>Pseudomonadati</taxon>
        <taxon>Pseudomonadota</taxon>
        <taxon>Gammaproteobacteria</taxon>
        <taxon>Lysobacterales</taxon>
        <taxon>Rhodanobacteraceae</taxon>
        <taxon>Dyella</taxon>
    </lineage>
</organism>
<name>A0ABQ1GN11_9GAMM</name>
<dbReference type="InterPro" id="IPR036291">
    <property type="entry name" value="NAD(P)-bd_dom_sf"/>
</dbReference>